<evidence type="ECO:0000313" key="3">
    <source>
        <dbReference type="Proteomes" id="UP000268857"/>
    </source>
</evidence>
<protein>
    <submittedName>
        <fullName evidence="2">Uncharacterized protein</fullName>
    </submittedName>
</protein>
<keyword evidence="3" id="KW-1185">Reference proteome</keyword>
<gene>
    <name evidence="2" type="ORF">PCC6912_14500</name>
</gene>
<organism evidence="2 3">
    <name type="scientific">Chlorogloeopsis fritschii PCC 6912</name>
    <dbReference type="NCBI Taxonomy" id="211165"/>
    <lineage>
        <taxon>Bacteria</taxon>
        <taxon>Bacillati</taxon>
        <taxon>Cyanobacteriota</taxon>
        <taxon>Cyanophyceae</taxon>
        <taxon>Nostocales</taxon>
        <taxon>Chlorogloeopsidaceae</taxon>
        <taxon>Chlorogloeopsis</taxon>
    </lineage>
</organism>
<name>A0A433NMW7_CHLFR</name>
<proteinExistence type="predicted"/>
<dbReference type="EMBL" id="RSCJ01000004">
    <property type="protein sequence ID" value="RUR84555.1"/>
    <property type="molecule type" value="Genomic_DNA"/>
</dbReference>
<dbReference type="Proteomes" id="UP000268857">
    <property type="component" value="Unassembled WGS sequence"/>
</dbReference>
<dbReference type="AlphaFoldDB" id="A0A433NMW7"/>
<evidence type="ECO:0000313" key="2">
    <source>
        <dbReference type="EMBL" id="RUR84555.1"/>
    </source>
</evidence>
<comment type="caution">
    <text evidence="2">The sequence shown here is derived from an EMBL/GenBank/DDBJ whole genome shotgun (WGS) entry which is preliminary data.</text>
</comment>
<evidence type="ECO:0000256" key="1">
    <source>
        <dbReference type="SAM" id="MobiDB-lite"/>
    </source>
</evidence>
<dbReference type="OrthoDB" id="463790at2"/>
<feature type="region of interest" description="Disordered" evidence="1">
    <location>
        <begin position="65"/>
        <end position="117"/>
    </location>
</feature>
<accession>A0A433NMW7</accession>
<feature type="compositionally biased region" description="Polar residues" evidence="1">
    <location>
        <begin position="70"/>
        <end position="79"/>
    </location>
</feature>
<dbReference type="RefSeq" id="WP_016875481.1">
    <property type="nucleotide sequence ID" value="NZ_AJLN01000100.1"/>
</dbReference>
<sequence length="220" mass="23567">MNKIIRKSTGLLGAICGGLLIGLPATPRMAIAQQQPSVRPSSQVNPCPSIFYEEPHNSRVLVPQGCPPNAFTQRVQPQATAPDPEAEAGVQQAEPGTPDTTTTAPVQPPLPQTQQEPIATVTPTDGRVNVRLKNNTNAVVAYEVIGHTGKRLLPGRNEVVLRDLPVAVTITAVRQDRGFLRFTPTKSESGLLELSLDEQTTATNNQGAIRIQENGSVFLN</sequence>
<reference evidence="2 3" key="1">
    <citation type="journal article" date="2019" name="Genome Biol. Evol.">
        <title>Day and night: Metabolic profiles and evolutionary relationships of six axenic non-marine cyanobacteria.</title>
        <authorList>
            <person name="Will S.E."/>
            <person name="Henke P."/>
            <person name="Boedeker C."/>
            <person name="Huang S."/>
            <person name="Brinkmann H."/>
            <person name="Rohde M."/>
            <person name="Jarek M."/>
            <person name="Friedl T."/>
            <person name="Seufert S."/>
            <person name="Schumacher M."/>
            <person name="Overmann J."/>
            <person name="Neumann-Schaal M."/>
            <person name="Petersen J."/>
        </authorList>
    </citation>
    <scope>NUCLEOTIDE SEQUENCE [LARGE SCALE GENOMIC DNA]</scope>
    <source>
        <strain evidence="2 3">PCC 6912</strain>
    </source>
</reference>